<dbReference type="AlphaFoldDB" id="A0A3Q4AXL5"/>
<accession>A0A3Q4AXL5</accession>
<feature type="region of interest" description="Disordered" evidence="1">
    <location>
        <begin position="23"/>
        <end position="55"/>
    </location>
</feature>
<evidence type="ECO:0000256" key="1">
    <source>
        <dbReference type="SAM" id="MobiDB-lite"/>
    </source>
</evidence>
<reference evidence="2" key="1">
    <citation type="submission" date="2025-08" db="UniProtKB">
        <authorList>
            <consortium name="Ensembl"/>
        </authorList>
    </citation>
    <scope>IDENTIFICATION</scope>
</reference>
<protein>
    <submittedName>
        <fullName evidence="2">Uncharacterized protein</fullName>
    </submittedName>
</protein>
<dbReference type="STRING" id="94237.ENSMMOP00000009585"/>
<organism evidence="2 3">
    <name type="scientific">Mola mola</name>
    <name type="common">Ocean sunfish</name>
    <name type="synonym">Tetraodon mola</name>
    <dbReference type="NCBI Taxonomy" id="94237"/>
    <lineage>
        <taxon>Eukaryota</taxon>
        <taxon>Metazoa</taxon>
        <taxon>Chordata</taxon>
        <taxon>Craniata</taxon>
        <taxon>Vertebrata</taxon>
        <taxon>Euteleostomi</taxon>
        <taxon>Actinopterygii</taxon>
        <taxon>Neopterygii</taxon>
        <taxon>Teleostei</taxon>
        <taxon>Neoteleostei</taxon>
        <taxon>Acanthomorphata</taxon>
        <taxon>Eupercaria</taxon>
        <taxon>Tetraodontiformes</taxon>
        <taxon>Molidae</taxon>
        <taxon>Mola</taxon>
    </lineage>
</organism>
<reference evidence="2" key="2">
    <citation type="submission" date="2025-09" db="UniProtKB">
        <authorList>
            <consortium name="Ensembl"/>
        </authorList>
    </citation>
    <scope>IDENTIFICATION</scope>
</reference>
<keyword evidence="3" id="KW-1185">Reference proteome</keyword>
<proteinExistence type="predicted"/>
<feature type="region of interest" description="Disordered" evidence="1">
    <location>
        <begin position="87"/>
        <end position="110"/>
    </location>
</feature>
<dbReference type="Ensembl" id="ENSMMOT00000009754.1">
    <property type="protein sequence ID" value="ENSMMOP00000009585.1"/>
    <property type="gene ID" value="ENSMMOG00000007420.1"/>
</dbReference>
<dbReference type="Proteomes" id="UP000261620">
    <property type="component" value="Unplaced"/>
</dbReference>
<sequence>MPYKNKIDTRSPCDCFHAVFPPPSCAAGAPAQISRSDNGGERRSSGFGEPDSPSWRGIIPVDSLGVFQTIFHLPRSLSIGYFSADGDSLPTSPLSPRPPTADRATQTPSLSGQAMQHALQRMAGLCGGEPGTTGLIRQMWDIQPM</sequence>
<name>A0A3Q4AXL5_MOLML</name>
<evidence type="ECO:0000313" key="3">
    <source>
        <dbReference type="Proteomes" id="UP000261620"/>
    </source>
</evidence>
<evidence type="ECO:0000313" key="2">
    <source>
        <dbReference type="Ensembl" id="ENSMMOP00000009585.1"/>
    </source>
</evidence>